<organism evidence="9 10">
    <name type="scientific">Paenibacillus prosopidis</name>
    <dbReference type="NCBI Taxonomy" id="630520"/>
    <lineage>
        <taxon>Bacteria</taxon>
        <taxon>Bacillati</taxon>
        <taxon>Bacillota</taxon>
        <taxon>Bacilli</taxon>
        <taxon>Bacillales</taxon>
        <taxon>Paenibacillaceae</taxon>
        <taxon>Paenibacillus</taxon>
    </lineage>
</organism>
<dbReference type="OrthoDB" id="2380240at2"/>
<dbReference type="GO" id="GO:0009847">
    <property type="term" value="P:spore germination"/>
    <property type="evidence" value="ECO:0007669"/>
    <property type="project" value="InterPro"/>
</dbReference>
<dbReference type="GO" id="GO:0016020">
    <property type="term" value="C:membrane"/>
    <property type="evidence" value="ECO:0007669"/>
    <property type="project" value="UniProtKB-SubCell"/>
</dbReference>
<dbReference type="NCBIfam" id="TIGR00912">
    <property type="entry name" value="2A0309"/>
    <property type="match status" value="1"/>
</dbReference>
<dbReference type="PANTHER" id="PTHR34975">
    <property type="entry name" value="SPORE GERMINATION PROTEIN A2"/>
    <property type="match status" value="1"/>
</dbReference>
<dbReference type="EMBL" id="QPJD01000006">
    <property type="protein sequence ID" value="RCW48360.1"/>
    <property type="molecule type" value="Genomic_DNA"/>
</dbReference>
<evidence type="ECO:0000256" key="8">
    <source>
        <dbReference type="SAM" id="Phobius"/>
    </source>
</evidence>
<dbReference type="Proteomes" id="UP000252415">
    <property type="component" value="Unassembled WGS sequence"/>
</dbReference>
<dbReference type="Gene3D" id="1.20.1740.10">
    <property type="entry name" value="Amino acid/polyamine transporter I"/>
    <property type="match status" value="1"/>
</dbReference>
<feature type="transmembrane region" description="Helical" evidence="8">
    <location>
        <begin position="191"/>
        <end position="209"/>
    </location>
</feature>
<keyword evidence="4" id="KW-0309">Germination</keyword>
<feature type="transmembrane region" description="Helical" evidence="8">
    <location>
        <begin position="333"/>
        <end position="356"/>
    </location>
</feature>
<dbReference type="RefSeq" id="WP_114379986.1">
    <property type="nucleotide sequence ID" value="NZ_QPJD01000006.1"/>
</dbReference>
<evidence type="ECO:0000256" key="2">
    <source>
        <dbReference type="ARBA" id="ARBA00007998"/>
    </source>
</evidence>
<protein>
    <submittedName>
        <fullName evidence="9">Spore germination protein (Amino acid permease)</fullName>
    </submittedName>
</protein>
<feature type="transmembrane region" description="Helical" evidence="8">
    <location>
        <begin position="44"/>
        <end position="63"/>
    </location>
</feature>
<keyword evidence="6 8" id="KW-1133">Transmembrane helix</keyword>
<feature type="transmembrane region" description="Helical" evidence="8">
    <location>
        <begin position="143"/>
        <end position="164"/>
    </location>
</feature>
<feature type="transmembrane region" description="Helical" evidence="8">
    <location>
        <begin position="270"/>
        <end position="291"/>
    </location>
</feature>
<proteinExistence type="inferred from homology"/>
<evidence type="ECO:0000256" key="1">
    <source>
        <dbReference type="ARBA" id="ARBA00004141"/>
    </source>
</evidence>
<keyword evidence="10" id="KW-1185">Reference proteome</keyword>
<evidence type="ECO:0000256" key="5">
    <source>
        <dbReference type="ARBA" id="ARBA00022692"/>
    </source>
</evidence>
<evidence type="ECO:0000256" key="4">
    <source>
        <dbReference type="ARBA" id="ARBA00022544"/>
    </source>
</evidence>
<comment type="subcellular location">
    <subcellularLocation>
        <location evidence="1">Membrane</location>
        <topology evidence="1">Multi-pass membrane protein</topology>
    </subcellularLocation>
</comment>
<dbReference type="AlphaFoldDB" id="A0A368W0K5"/>
<feature type="transmembrane region" description="Helical" evidence="8">
    <location>
        <begin position="115"/>
        <end position="136"/>
    </location>
</feature>
<dbReference type="Pfam" id="PF03845">
    <property type="entry name" value="Spore_permease"/>
    <property type="match status" value="1"/>
</dbReference>
<comment type="similarity">
    <text evidence="2">Belongs to the amino acid-polyamine-organocation (APC) superfamily. Spore germination protein (SGP) (TC 2.A.3.9) family.</text>
</comment>
<comment type="caution">
    <text evidence="9">The sequence shown here is derived from an EMBL/GenBank/DDBJ whole genome shotgun (WGS) entry which is preliminary data.</text>
</comment>
<name>A0A368W0K5_9BACL</name>
<feature type="transmembrane region" description="Helical" evidence="8">
    <location>
        <begin position="303"/>
        <end position="321"/>
    </location>
</feature>
<feature type="transmembrane region" description="Helical" evidence="8">
    <location>
        <begin position="221"/>
        <end position="241"/>
    </location>
</feature>
<evidence type="ECO:0000313" key="10">
    <source>
        <dbReference type="Proteomes" id="UP000252415"/>
    </source>
</evidence>
<feature type="transmembrane region" description="Helical" evidence="8">
    <location>
        <begin position="12"/>
        <end position="32"/>
    </location>
</feature>
<evidence type="ECO:0000256" key="3">
    <source>
        <dbReference type="ARBA" id="ARBA00022448"/>
    </source>
</evidence>
<feature type="transmembrane region" description="Helical" evidence="8">
    <location>
        <begin position="84"/>
        <end position="109"/>
    </location>
</feature>
<keyword evidence="5 8" id="KW-0812">Transmembrane</keyword>
<sequence length="366" mass="42300">MHCAVKENYKISGFLVFFLIHSTQTGIGMLSFQRQIIEGAGQDSWIAVIIAGLCLHIVLWMMVKILNNPSKDIIDVHRYCFGRFLGNAVSLLLIGYFFIIALTVLLAYINILQVWIFPALKTWELSLALLIILYYLITGGFRVLTGFCFFSVLLSTGLMFSLYFPLQHGQLNYFFPIFNHSFSDLLKSSQSSSVVFLGFESLLLYFPFLKSPQTNIKWAHFALLFSTIKYLALLIVTLLYFSQGHLSRTLWPTLEMMKIIEVPFLERFEYLFIFIWLMIIIPTVCIPLWCCTRLTKRLFALKPKLFLVVVLAFLFIAAQPFNDQTKIYALSRFTSQIGIYFVIAYIPLLFVLYFAIKKMKGKRLAQ</sequence>
<keyword evidence="7 8" id="KW-0472">Membrane</keyword>
<dbReference type="InterPro" id="IPR004761">
    <property type="entry name" value="Spore_GerAB"/>
</dbReference>
<evidence type="ECO:0000256" key="6">
    <source>
        <dbReference type="ARBA" id="ARBA00022989"/>
    </source>
</evidence>
<accession>A0A368W0K5</accession>
<evidence type="ECO:0000313" key="9">
    <source>
        <dbReference type="EMBL" id="RCW48360.1"/>
    </source>
</evidence>
<evidence type="ECO:0000256" key="7">
    <source>
        <dbReference type="ARBA" id="ARBA00023136"/>
    </source>
</evidence>
<gene>
    <name evidence="9" type="ORF">DFP97_10660</name>
</gene>
<keyword evidence="3" id="KW-0813">Transport</keyword>
<reference evidence="9 10" key="1">
    <citation type="submission" date="2018-07" db="EMBL/GenBank/DDBJ databases">
        <title>Genomic Encyclopedia of Type Strains, Phase III (KMG-III): the genomes of soil and plant-associated and newly described type strains.</title>
        <authorList>
            <person name="Whitman W."/>
        </authorList>
    </citation>
    <scope>NUCLEOTIDE SEQUENCE [LARGE SCALE GENOMIC DNA]</scope>
    <source>
        <strain evidence="9 10">CECT 7506</strain>
    </source>
</reference>
<dbReference type="PANTHER" id="PTHR34975:SF2">
    <property type="entry name" value="SPORE GERMINATION PROTEIN A2"/>
    <property type="match status" value="1"/>
</dbReference>